<organism evidence="2">
    <name type="scientific">uncultured bacterium Contig11</name>
    <dbReference type="NCBI Taxonomy" id="1393376"/>
    <lineage>
        <taxon>Bacteria</taxon>
        <taxon>environmental samples</taxon>
    </lineage>
</organism>
<dbReference type="PANTHER" id="PTHR12110">
    <property type="entry name" value="HYDROXYPYRUVATE ISOMERASE"/>
    <property type="match status" value="1"/>
</dbReference>
<protein>
    <submittedName>
        <fullName evidence="2">Xylose isomerase domain-containing protein</fullName>
    </submittedName>
</protein>
<dbReference type="GO" id="GO:0016853">
    <property type="term" value="F:isomerase activity"/>
    <property type="evidence" value="ECO:0007669"/>
    <property type="project" value="UniProtKB-KW"/>
</dbReference>
<dbReference type="InterPro" id="IPR036237">
    <property type="entry name" value="Xyl_isomerase-like_sf"/>
</dbReference>
<sequence>MLLGGTIVGQYNGTEEWEKLLVRSGFKAITAPFSCQTPRGETDAYCEITERHHVKIAEIGVWKNLLDPDREAAAAALAYAKGQLALAEERGIPCCVNIAGTAGTAGWDAADVTNFTEEIYDRTIRIIREIIDEVKPERAYYCIEPMPWMVPDGPDEYLQLIRDVDRRQFGAHMDFINMINCPRRYLAAEAFIEECFRKLAPYIRSTHIKDTRMDPERLTTFLAECAPGEGTLDYGKVLRIIDRWMPADAPVLLEHMQTEEEFRTAYAYVAREAERVSIRV</sequence>
<dbReference type="EMBL" id="KC246835">
    <property type="protein sequence ID" value="AHF25414.1"/>
    <property type="molecule type" value="Genomic_DNA"/>
</dbReference>
<dbReference type="AlphaFoldDB" id="W0FPL1"/>
<reference evidence="2" key="1">
    <citation type="journal article" date="2013" name="PLoS ONE">
        <title>Metagenomic insights into the carbohydrate-active enzymes carried by the microorganisms adhering to solid digesta in the rumen of cows.</title>
        <authorList>
            <person name="Wang L."/>
            <person name="Hatem A."/>
            <person name="Catalyurek U.V."/>
            <person name="Morrison M."/>
            <person name="Yu Z."/>
        </authorList>
    </citation>
    <scope>NUCLEOTIDE SEQUENCE</scope>
</reference>
<keyword evidence="2" id="KW-0413">Isomerase</keyword>
<feature type="domain" description="Xylose isomerase-like TIM barrel" evidence="1">
    <location>
        <begin position="22"/>
        <end position="262"/>
    </location>
</feature>
<evidence type="ECO:0000259" key="1">
    <source>
        <dbReference type="Pfam" id="PF01261"/>
    </source>
</evidence>
<dbReference type="Pfam" id="PF01261">
    <property type="entry name" value="AP_endonuc_2"/>
    <property type="match status" value="1"/>
</dbReference>
<dbReference type="Gene3D" id="3.20.20.150">
    <property type="entry name" value="Divalent-metal-dependent TIM barrel enzymes"/>
    <property type="match status" value="1"/>
</dbReference>
<dbReference type="InterPro" id="IPR050312">
    <property type="entry name" value="IolE/XylAMocC-like"/>
</dbReference>
<dbReference type="PANTHER" id="PTHR12110:SF21">
    <property type="entry name" value="XYLOSE ISOMERASE-LIKE TIM BARREL DOMAIN-CONTAINING PROTEIN"/>
    <property type="match status" value="1"/>
</dbReference>
<dbReference type="InterPro" id="IPR013022">
    <property type="entry name" value="Xyl_isomerase-like_TIM-brl"/>
</dbReference>
<accession>W0FPL1</accession>
<dbReference type="SUPFAM" id="SSF51658">
    <property type="entry name" value="Xylose isomerase-like"/>
    <property type="match status" value="1"/>
</dbReference>
<evidence type="ECO:0000313" key="2">
    <source>
        <dbReference type="EMBL" id="AHF25414.1"/>
    </source>
</evidence>
<name>W0FPL1_9BACT</name>
<proteinExistence type="predicted"/>